<evidence type="ECO:0000256" key="2">
    <source>
        <dbReference type="ARBA" id="ARBA00022475"/>
    </source>
</evidence>
<dbReference type="Proteomes" id="UP000294682">
    <property type="component" value="Unassembled WGS sequence"/>
</dbReference>
<feature type="transmembrane region" description="Helical" evidence="6">
    <location>
        <begin position="57"/>
        <end position="77"/>
    </location>
</feature>
<evidence type="ECO:0000256" key="4">
    <source>
        <dbReference type="ARBA" id="ARBA00022989"/>
    </source>
</evidence>
<feature type="transmembrane region" description="Helical" evidence="6">
    <location>
        <begin position="98"/>
        <end position="118"/>
    </location>
</feature>
<feature type="transmembrane region" description="Helical" evidence="6">
    <location>
        <begin position="130"/>
        <end position="153"/>
    </location>
</feature>
<evidence type="ECO:0000256" key="3">
    <source>
        <dbReference type="ARBA" id="ARBA00022692"/>
    </source>
</evidence>
<feature type="transmembrane region" description="Helical" evidence="6">
    <location>
        <begin position="417"/>
        <end position="436"/>
    </location>
</feature>
<feature type="transmembrane region" description="Helical" evidence="6">
    <location>
        <begin position="448"/>
        <end position="471"/>
    </location>
</feature>
<evidence type="ECO:0000256" key="5">
    <source>
        <dbReference type="ARBA" id="ARBA00023136"/>
    </source>
</evidence>
<feature type="transmembrane region" description="Helical" evidence="6">
    <location>
        <begin position="12"/>
        <end position="37"/>
    </location>
</feature>
<proteinExistence type="predicted"/>
<dbReference type="PANTHER" id="PTHR30250:SF21">
    <property type="entry name" value="LIPID II FLIPPASE MURJ"/>
    <property type="match status" value="1"/>
</dbReference>
<sequence length="528" mass="56801">MGWRFLKISRASVFYNVSVLTVSGVLFQLLGFVYQVILSRMAGAQALGVYRLVSPVLTVVLAATLSGLRLAVTSLSAGLRAGRDTGRLRALVRKSMLIFFRLFLVAAVPVGIFSRFIAEHVILEGRTAKALLLIPVYVFLIGFEWTFEALFLGIGKTKYTAVSNLLEQFSKIVLVSALLLWLGHSEDYGQVAFYIMLGMTLSEIPSVVWLLASYRRKVSSQGRARSAVGEEPLKILPLALPVSISAVVTNLIASASVVILPGRLIASGLSSGEALSALGVVSEMALPLITLPMVLIRAMSSVLLPTISRSISQSNGADVRRKVQKSFQATGLFVLPATAILVPLAGPLSKILYRQELEPAYVLLLAIAAVFTYFEVIASSILNGLGMQRAGMLIMIVGEGIQLLCTYYLAALPNLGIYGYIIGMILSPLAVLLLSLEAIRYKTGCAPAFYDSFLLPMLAAGVTGMFARYFYVTFLPLFGGQLLPILAAAACSGGICIAIFLMAGLHPLRYYKTLTIPGTARGRGAERK</sequence>
<gene>
    <name evidence="7" type="ORF">EDD78_102169</name>
</gene>
<organism evidence="7 8">
    <name type="scientific">Harryflintia acetispora</name>
    <dbReference type="NCBI Taxonomy" id="1849041"/>
    <lineage>
        <taxon>Bacteria</taxon>
        <taxon>Bacillati</taxon>
        <taxon>Bacillota</taxon>
        <taxon>Clostridia</taxon>
        <taxon>Eubacteriales</taxon>
        <taxon>Oscillospiraceae</taxon>
        <taxon>Harryflintia</taxon>
    </lineage>
</organism>
<comment type="caution">
    <text evidence="7">The sequence shown here is derived from an EMBL/GenBank/DDBJ whole genome shotgun (WGS) entry which is preliminary data.</text>
</comment>
<keyword evidence="5 6" id="KW-0472">Membrane</keyword>
<keyword evidence="4 6" id="KW-1133">Transmembrane helix</keyword>
<dbReference type="Pfam" id="PF01943">
    <property type="entry name" value="Polysacc_synt"/>
    <property type="match status" value="1"/>
</dbReference>
<dbReference type="InterPro" id="IPR050833">
    <property type="entry name" value="Poly_Biosynth_Transport"/>
</dbReference>
<dbReference type="GO" id="GO:0005886">
    <property type="term" value="C:plasma membrane"/>
    <property type="evidence" value="ECO:0007669"/>
    <property type="project" value="UniProtKB-SubCell"/>
</dbReference>
<evidence type="ECO:0000313" key="7">
    <source>
        <dbReference type="EMBL" id="TCL44546.1"/>
    </source>
</evidence>
<feature type="transmembrane region" description="Helical" evidence="6">
    <location>
        <begin position="284"/>
        <end position="307"/>
    </location>
</feature>
<feature type="transmembrane region" description="Helical" evidence="6">
    <location>
        <begin position="360"/>
        <end position="378"/>
    </location>
</feature>
<evidence type="ECO:0000313" key="8">
    <source>
        <dbReference type="Proteomes" id="UP000294682"/>
    </source>
</evidence>
<keyword evidence="8" id="KW-1185">Reference proteome</keyword>
<protein>
    <submittedName>
        <fullName evidence="7">O-antigen/teichoic acid export membrane protein</fullName>
    </submittedName>
</protein>
<keyword evidence="2" id="KW-1003">Cell membrane</keyword>
<feature type="transmembrane region" description="Helical" evidence="6">
    <location>
        <begin position="327"/>
        <end position="348"/>
    </location>
</feature>
<accession>A0A9X8Y906</accession>
<feature type="transmembrane region" description="Helical" evidence="6">
    <location>
        <begin position="165"/>
        <end position="185"/>
    </location>
</feature>
<feature type="transmembrane region" description="Helical" evidence="6">
    <location>
        <begin position="191"/>
        <end position="214"/>
    </location>
</feature>
<feature type="transmembrane region" description="Helical" evidence="6">
    <location>
        <begin position="483"/>
        <end position="505"/>
    </location>
</feature>
<dbReference type="EMBL" id="SLUK01000002">
    <property type="protein sequence ID" value="TCL44546.1"/>
    <property type="molecule type" value="Genomic_DNA"/>
</dbReference>
<dbReference type="PANTHER" id="PTHR30250">
    <property type="entry name" value="PST FAMILY PREDICTED COLANIC ACID TRANSPORTER"/>
    <property type="match status" value="1"/>
</dbReference>
<evidence type="ECO:0000256" key="1">
    <source>
        <dbReference type="ARBA" id="ARBA00004651"/>
    </source>
</evidence>
<name>A0A9X8Y906_9FIRM</name>
<evidence type="ECO:0000256" key="6">
    <source>
        <dbReference type="SAM" id="Phobius"/>
    </source>
</evidence>
<feature type="transmembrane region" description="Helical" evidence="6">
    <location>
        <begin position="390"/>
        <end position="411"/>
    </location>
</feature>
<dbReference type="AlphaFoldDB" id="A0A9X8Y906"/>
<comment type="subcellular location">
    <subcellularLocation>
        <location evidence="1">Cell membrane</location>
        <topology evidence="1">Multi-pass membrane protein</topology>
    </subcellularLocation>
</comment>
<keyword evidence="3 6" id="KW-0812">Transmembrane</keyword>
<reference evidence="7 8" key="1">
    <citation type="submission" date="2019-03" db="EMBL/GenBank/DDBJ databases">
        <title>Genomic Encyclopedia of Type Strains, Phase IV (KMG-IV): sequencing the most valuable type-strain genomes for metagenomic binning, comparative biology and taxonomic classification.</title>
        <authorList>
            <person name="Goeker M."/>
        </authorList>
    </citation>
    <scope>NUCLEOTIDE SEQUENCE [LARGE SCALE GENOMIC DNA]</scope>
    <source>
        <strain evidence="7 8">DSM 100433</strain>
    </source>
</reference>
<dbReference type="InterPro" id="IPR002797">
    <property type="entry name" value="Polysacc_synth"/>
</dbReference>
<feature type="transmembrane region" description="Helical" evidence="6">
    <location>
        <begin position="235"/>
        <end position="264"/>
    </location>
</feature>